<dbReference type="OrthoDB" id="2240312at2759"/>
<feature type="region of interest" description="Disordered" evidence="1">
    <location>
        <begin position="1"/>
        <end position="121"/>
    </location>
</feature>
<dbReference type="GeneID" id="20344546"/>
<dbReference type="RefSeq" id="XP_009220142.1">
    <property type="nucleotide sequence ID" value="XM_009221878.1"/>
</dbReference>
<dbReference type="AlphaFoldDB" id="J3NS41"/>
<dbReference type="GO" id="GO:0000500">
    <property type="term" value="C:RNA polymerase I upstream activating factor complex"/>
    <property type="evidence" value="ECO:0007669"/>
    <property type="project" value="InterPro"/>
</dbReference>
<evidence type="ECO:0000313" key="4">
    <source>
        <dbReference type="EnsemblFungi" id="EJT78997"/>
    </source>
</evidence>
<feature type="region of interest" description="Disordered" evidence="1">
    <location>
        <begin position="420"/>
        <end position="522"/>
    </location>
</feature>
<reference evidence="4" key="4">
    <citation type="journal article" date="2015" name="G3 (Bethesda)">
        <title>Genome sequences of three phytopathogenic species of the Magnaporthaceae family of fungi.</title>
        <authorList>
            <person name="Okagaki L.H."/>
            <person name="Nunes C.C."/>
            <person name="Sailsbery J."/>
            <person name="Clay B."/>
            <person name="Brown D."/>
            <person name="John T."/>
            <person name="Oh Y."/>
            <person name="Young N."/>
            <person name="Fitzgerald M."/>
            <person name="Haas B.J."/>
            <person name="Zeng Q."/>
            <person name="Young S."/>
            <person name="Adiconis X."/>
            <person name="Fan L."/>
            <person name="Levin J.Z."/>
            <person name="Mitchell T.K."/>
            <person name="Okubara P.A."/>
            <person name="Farman M.L."/>
            <person name="Kohn L.M."/>
            <person name="Birren B."/>
            <person name="Ma L.-J."/>
            <person name="Dean R.A."/>
        </authorList>
    </citation>
    <scope>NUCLEOTIDE SEQUENCE</scope>
    <source>
        <strain evidence="4">R3-111a-1</strain>
    </source>
</reference>
<feature type="compositionally biased region" description="Basic and acidic residues" evidence="1">
    <location>
        <begin position="8"/>
        <end position="31"/>
    </location>
</feature>
<reference evidence="5" key="1">
    <citation type="submission" date="2010-07" db="EMBL/GenBank/DDBJ databases">
        <title>The genome sequence of Gaeumannomyces graminis var. tritici strain R3-111a-1.</title>
        <authorList>
            <consortium name="The Broad Institute Genome Sequencing Platform"/>
            <person name="Ma L.-J."/>
            <person name="Dead R."/>
            <person name="Young S."/>
            <person name="Zeng Q."/>
            <person name="Koehrsen M."/>
            <person name="Alvarado L."/>
            <person name="Berlin A."/>
            <person name="Chapman S.B."/>
            <person name="Chen Z."/>
            <person name="Freedman E."/>
            <person name="Gellesch M."/>
            <person name="Goldberg J."/>
            <person name="Griggs A."/>
            <person name="Gujja S."/>
            <person name="Heilman E.R."/>
            <person name="Heiman D."/>
            <person name="Hepburn T."/>
            <person name="Howarth C."/>
            <person name="Jen D."/>
            <person name="Larson L."/>
            <person name="Mehta T."/>
            <person name="Neiman D."/>
            <person name="Pearson M."/>
            <person name="Roberts A."/>
            <person name="Saif S."/>
            <person name="Shea T."/>
            <person name="Shenoy N."/>
            <person name="Sisk P."/>
            <person name="Stolte C."/>
            <person name="Sykes S."/>
            <person name="Walk T."/>
            <person name="White J."/>
            <person name="Yandava C."/>
            <person name="Haas B."/>
            <person name="Nusbaum C."/>
            <person name="Birren B."/>
        </authorList>
    </citation>
    <scope>NUCLEOTIDE SEQUENCE [LARGE SCALE GENOMIC DNA]</scope>
    <source>
        <strain evidence="5">R3-111a-1</strain>
    </source>
</reference>
<organism evidence="3">
    <name type="scientific">Gaeumannomyces tritici (strain R3-111a-1)</name>
    <name type="common">Wheat and barley take-all root rot fungus</name>
    <name type="synonym">Gaeumannomyces graminis var. tritici</name>
    <dbReference type="NCBI Taxonomy" id="644352"/>
    <lineage>
        <taxon>Eukaryota</taxon>
        <taxon>Fungi</taxon>
        <taxon>Dikarya</taxon>
        <taxon>Ascomycota</taxon>
        <taxon>Pezizomycotina</taxon>
        <taxon>Sordariomycetes</taxon>
        <taxon>Sordariomycetidae</taxon>
        <taxon>Magnaporthales</taxon>
        <taxon>Magnaporthaceae</taxon>
        <taxon>Gaeumannomyces</taxon>
    </lineage>
</organism>
<evidence type="ECO:0000256" key="1">
    <source>
        <dbReference type="SAM" id="MobiDB-lite"/>
    </source>
</evidence>
<dbReference type="eggNOG" id="ENOG502S6UJ">
    <property type="taxonomic scope" value="Eukaryota"/>
</dbReference>
<accession>J3NS41</accession>
<dbReference type="SMART" id="SM00717">
    <property type="entry name" value="SANT"/>
    <property type="match status" value="1"/>
</dbReference>
<reference evidence="4" key="5">
    <citation type="submission" date="2018-04" db="UniProtKB">
        <authorList>
            <consortium name="EnsemblFungi"/>
        </authorList>
    </citation>
    <scope>IDENTIFICATION</scope>
    <source>
        <strain evidence="4">R3-111a-1</strain>
    </source>
</reference>
<feature type="compositionally biased region" description="Acidic residues" evidence="1">
    <location>
        <begin position="420"/>
        <end position="441"/>
    </location>
</feature>
<proteinExistence type="predicted"/>
<dbReference type="Proteomes" id="UP000006039">
    <property type="component" value="Unassembled WGS sequence"/>
</dbReference>
<dbReference type="Gene3D" id="1.10.10.60">
    <property type="entry name" value="Homeodomain-like"/>
    <property type="match status" value="1"/>
</dbReference>
<dbReference type="GO" id="GO:0042790">
    <property type="term" value="P:nucleolar large rRNA transcription by RNA polymerase I"/>
    <property type="evidence" value="ECO:0007669"/>
    <property type="project" value="InterPro"/>
</dbReference>
<dbReference type="STRING" id="644352.J3NS41"/>
<dbReference type="SUPFAM" id="SSF46689">
    <property type="entry name" value="Homeodomain-like"/>
    <property type="match status" value="1"/>
</dbReference>
<name>J3NS41_GAET3</name>
<evidence type="ECO:0000313" key="3">
    <source>
        <dbReference type="EMBL" id="EJT78997.1"/>
    </source>
</evidence>
<feature type="compositionally biased region" description="Basic residues" evidence="1">
    <location>
        <begin position="93"/>
        <end position="102"/>
    </location>
</feature>
<dbReference type="GO" id="GO:0006361">
    <property type="term" value="P:transcription initiation at RNA polymerase I promoter"/>
    <property type="evidence" value="ECO:0007669"/>
    <property type="project" value="TreeGrafter"/>
</dbReference>
<reference evidence="3" key="3">
    <citation type="submission" date="2010-09" db="EMBL/GenBank/DDBJ databases">
        <title>Annotation of Gaeumannomyces graminis var. tritici R3-111a-1.</title>
        <authorList>
            <consortium name="The Broad Institute Genome Sequencing Platform"/>
            <person name="Ma L.-J."/>
            <person name="Dead R."/>
            <person name="Young S.K."/>
            <person name="Zeng Q."/>
            <person name="Gargeya S."/>
            <person name="Fitzgerald M."/>
            <person name="Haas B."/>
            <person name="Abouelleil A."/>
            <person name="Alvarado L."/>
            <person name="Arachchi H.M."/>
            <person name="Berlin A."/>
            <person name="Brown A."/>
            <person name="Chapman S.B."/>
            <person name="Chen Z."/>
            <person name="Dunbar C."/>
            <person name="Freedman E."/>
            <person name="Gearin G."/>
            <person name="Gellesch M."/>
            <person name="Goldberg J."/>
            <person name="Griggs A."/>
            <person name="Gujja S."/>
            <person name="Heiman D."/>
            <person name="Howarth C."/>
            <person name="Larson L."/>
            <person name="Lui A."/>
            <person name="MacDonald P.J.P."/>
            <person name="Mehta T."/>
            <person name="Montmayeur A."/>
            <person name="Murphy C."/>
            <person name="Neiman D."/>
            <person name="Pearson M."/>
            <person name="Priest M."/>
            <person name="Roberts A."/>
            <person name="Saif S."/>
            <person name="Shea T."/>
            <person name="Shenoy N."/>
            <person name="Sisk P."/>
            <person name="Stolte C."/>
            <person name="Sykes S."/>
            <person name="Yandava C."/>
            <person name="Wortman J."/>
            <person name="Nusbaum C."/>
            <person name="Birren B."/>
        </authorList>
    </citation>
    <scope>NUCLEOTIDE SEQUENCE</scope>
    <source>
        <strain evidence="3">R3-111a-1</strain>
    </source>
</reference>
<evidence type="ECO:0000259" key="2">
    <source>
        <dbReference type="SMART" id="SM00717"/>
    </source>
</evidence>
<protein>
    <recommendedName>
        <fullName evidence="2">Myb-like domain-containing protein</fullName>
    </recommendedName>
</protein>
<dbReference type="EnsemblFungi" id="EJT78997">
    <property type="protein sequence ID" value="EJT78997"/>
    <property type="gene ID" value="GGTG_04088"/>
</dbReference>
<dbReference type="PANTHER" id="PTHR28079">
    <property type="entry name" value="RNA POLYMERASE I-SPECIFIC TRANSCRIPTION INITIATION FACTOR RRN5"/>
    <property type="match status" value="1"/>
</dbReference>
<feature type="domain" description="Myb-like" evidence="2">
    <location>
        <begin position="160"/>
        <end position="209"/>
    </location>
</feature>
<dbReference type="GO" id="GO:0000182">
    <property type="term" value="F:rDNA binding"/>
    <property type="evidence" value="ECO:0007669"/>
    <property type="project" value="TreeGrafter"/>
</dbReference>
<dbReference type="HOGENOM" id="CLU_012849_2_1_1"/>
<reference evidence="3" key="2">
    <citation type="submission" date="2010-07" db="EMBL/GenBank/DDBJ databases">
        <authorList>
            <consortium name="The Broad Institute Genome Sequencing Platform"/>
            <consortium name="Broad Institute Genome Sequencing Center for Infectious Disease"/>
            <person name="Ma L.-J."/>
            <person name="Dead R."/>
            <person name="Young S."/>
            <person name="Zeng Q."/>
            <person name="Koehrsen M."/>
            <person name="Alvarado L."/>
            <person name="Berlin A."/>
            <person name="Chapman S.B."/>
            <person name="Chen Z."/>
            <person name="Freedman E."/>
            <person name="Gellesch M."/>
            <person name="Goldberg J."/>
            <person name="Griggs A."/>
            <person name="Gujja S."/>
            <person name="Heilman E.R."/>
            <person name="Heiman D."/>
            <person name="Hepburn T."/>
            <person name="Howarth C."/>
            <person name="Jen D."/>
            <person name="Larson L."/>
            <person name="Mehta T."/>
            <person name="Neiman D."/>
            <person name="Pearson M."/>
            <person name="Roberts A."/>
            <person name="Saif S."/>
            <person name="Shea T."/>
            <person name="Shenoy N."/>
            <person name="Sisk P."/>
            <person name="Stolte C."/>
            <person name="Sykes S."/>
            <person name="Walk T."/>
            <person name="White J."/>
            <person name="Yandava C."/>
            <person name="Haas B."/>
            <person name="Nusbaum C."/>
            <person name="Birren B."/>
        </authorList>
    </citation>
    <scope>NUCLEOTIDE SEQUENCE</scope>
    <source>
        <strain evidence="3">R3-111a-1</strain>
    </source>
</reference>
<feature type="compositionally biased region" description="Low complexity" evidence="1">
    <location>
        <begin position="51"/>
        <end position="60"/>
    </location>
</feature>
<dbReference type="GO" id="GO:0001181">
    <property type="term" value="F:RNA polymerase I general transcription initiation factor activity"/>
    <property type="evidence" value="ECO:0007669"/>
    <property type="project" value="TreeGrafter"/>
</dbReference>
<dbReference type="EMBL" id="GL385396">
    <property type="protein sequence ID" value="EJT78997.1"/>
    <property type="molecule type" value="Genomic_DNA"/>
</dbReference>
<keyword evidence="5" id="KW-1185">Reference proteome</keyword>
<dbReference type="InterPro" id="IPR001005">
    <property type="entry name" value="SANT/Myb"/>
</dbReference>
<dbReference type="CDD" id="cd00167">
    <property type="entry name" value="SANT"/>
    <property type="match status" value="1"/>
</dbReference>
<sequence>MAVTLPKRHIEEEHLGFGHSLDENGDVELKQDLSLSRPALHQDSDRPPSSPSGSAYSPDSGDSDASEATKSGNKSHQELQWALGGPNEENRRPSKRRSPLKRSRSEAARSQDPCDAPRPFKRVKGVINHQYVALLNADIEDARDRHVPYPWPELPSSQFGLTFWTPEEKHSFFEALDRLGRHRPDLIAARLETKSEMEVRQYLNLLERAKRERRKGSQFDPVQTYQIPAAMELGQECVAALEQAGDSISLHQEAHEEAAALSRHKDGHLLLTADNCRELVEEAKLDAEMNNTPHLNPLVLFNAPRWLELSERLFMNASFEEMNWQSVSHEPPSIRLVALDDFYSIIRAVTRKLVCEAVFNARTCSRGRSHRTAAKGHITVHARHVPSPEQVVGKPGLAGRELFFAGCARRLHLEVVDDEAEEVTQGADYDEPEPMSYDEVESALSTILREKHRAAAAGGTSSRRDASPLSSVNEASDADDGEDAMSTQTPVGAGNGDGTEAPADGDVTDSDSISTIDLADSDRDVEEEVDEVVIYSAFGITGTTKDKNALRLRVRGEREREDLAEAVDCRASYVEERRLWAEVLSYSPTVPRERVPKPDLKARSAAVAVRRKLAVGDLVEELA</sequence>
<evidence type="ECO:0000313" key="5">
    <source>
        <dbReference type="Proteomes" id="UP000006039"/>
    </source>
</evidence>
<dbReference type="PANTHER" id="PTHR28079:SF1">
    <property type="entry name" value="RNA POLYMERASE I-SPECIFIC TRANSCRIPTION INITIATION FACTOR RRN5"/>
    <property type="match status" value="1"/>
</dbReference>
<gene>
    <name evidence="4" type="primary">20344546</name>
    <name evidence="3" type="ORF">GGTG_04088</name>
</gene>
<dbReference type="InterPro" id="IPR039601">
    <property type="entry name" value="Rrn5"/>
</dbReference>
<dbReference type="VEuPathDB" id="FungiDB:GGTG_04088"/>
<dbReference type="Pfam" id="PF00249">
    <property type="entry name" value="Myb_DNA-binding"/>
    <property type="match status" value="1"/>
</dbReference>
<dbReference type="InterPro" id="IPR009057">
    <property type="entry name" value="Homeodomain-like_sf"/>
</dbReference>